<dbReference type="AlphaFoldDB" id="A0AAQ3KMA3"/>
<dbReference type="Proteomes" id="UP001327560">
    <property type="component" value="Chromosome 5"/>
</dbReference>
<evidence type="ECO:0000313" key="3">
    <source>
        <dbReference type="Proteomes" id="UP001327560"/>
    </source>
</evidence>
<dbReference type="PANTHER" id="PTHR33431">
    <property type="entry name" value="ENABLED-LIKE PROTEIN (DUF1635)"/>
    <property type="match status" value="1"/>
</dbReference>
<feature type="compositionally biased region" description="Polar residues" evidence="1">
    <location>
        <begin position="176"/>
        <end position="186"/>
    </location>
</feature>
<organism evidence="2 3">
    <name type="scientific">Canna indica</name>
    <name type="common">Indian-shot</name>
    <dbReference type="NCBI Taxonomy" id="4628"/>
    <lineage>
        <taxon>Eukaryota</taxon>
        <taxon>Viridiplantae</taxon>
        <taxon>Streptophyta</taxon>
        <taxon>Embryophyta</taxon>
        <taxon>Tracheophyta</taxon>
        <taxon>Spermatophyta</taxon>
        <taxon>Magnoliopsida</taxon>
        <taxon>Liliopsida</taxon>
        <taxon>Zingiberales</taxon>
        <taxon>Cannaceae</taxon>
        <taxon>Canna</taxon>
    </lineage>
</organism>
<sequence>MASLADVFSTGAAVNSCWNHHEPSIDELKRELLRTTMELEELRLNSHGERQRAREDIRQLVDLLEVRTLERDEARNQVQILLGGVGQDSNNSPEQLRSADNGGFCGFAYDEAAAVVDSLAVGRPLPERGRFVEAVLGAGPLLKNLMAAAPPLPQWRNPPQWRPLQAPSSAVHGAYSSPQNSWVRNL</sequence>
<accession>A0AAQ3KMA3</accession>
<name>A0AAQ3KMA3_9LILI</name>
<evidence type="ECO:0000313" key="2">
    <source>
        <dbReference type="EMBL" id="WOL08456.1"/>
    </source>
</evidence>
<gene>
    <name evidence="2" type="ORF">Cni_G17209</name>
</gene>
<dbReference type="PANTHER" id="PTHR33431:SF12">
    <property type="entry name" value="HIGH MOBILITY GROUP BOX PROTEIN, PUTATIVE (DUF1635)-RELATED"/>
    <property type="match status" value="1"/>
</dbReference>
<dbReference type="EMBL" id="CP136894">
    <property type="protein sequence ID" value="WOL08456.1"/>
    <property type="molecule type" value="Genomic_DNA"/>
</dbReference>
<protein>
    <submittedName>
        <fullName evidence="2">Uncharacterized protein</fullName>
    </submittedName>
</protein>
<proteinExistence type="predicted"/>
<dbReference type="Pfam" id="PF07795">
    <property type="entry name" value="DUF1635"/>
    <property type="match status" value="2"/>
</dbReference>
<dbReference type="InterPro" id="IPR012862">
    <property type="entry name" value="DUF1635"/>
</dbReference>
<feature type="region of interest" description="Disordered" evidence="1">
    <location>
        <begin position="156"/>
        <end position="186"/>
    </location>
</feature>
<evidence type="ECO:0000256" key="1">
    <source>
        <dbReference type="SAM" id="MobiDB-lite"/>
    </source>
</evidence>
<reference evidence="2 3" key="1">
    <citation type="submission" date="2023-10" db="EMBL/GenBank/DDBJ databases">
        <title>Chromosome-scale genome assembly provides insights into flower coloration mechanisms of Canna indica.</title>
        <authorList>
            <person name="Li C."/>
        </authorList>
    </citation>
    <scope>NUCLEOTIDE SEQUENCE [LARGE SCALE GENOMIC DNA]</scope>
    <source>
        <tissue evidence="2">Flower</tissue>
    </source>
</reference>
<keyword evidence="3" id="KW-1185">Reference proteome</keyword>